<comment type="caution">
    <text evidence="1">The sequence shown here is derived from an EMBL/GenBank/DDBJ whole genome shotgun (WGS) entry which is preliminary data.</text>
</comment>
<dbReference type="PANTHER" id="PTHR47703:SF2">
    <property type="entry name" value="D-AMINOACID AMINOTRANSFERASE-LIKE PLP-DEPENDENT ENZYMES SUPERFAMILY PROTEIN"/>
    <property type="match status" value="1"/>
</dbReference>
<keyword evidence="2" id="KW-1185">Reference proteome</keyword>
<dbReference type="EMBL" id="RWGY01000011">
    <property type="protein sequence ID" value="TVU31789.1"/>
    <property type="molecule type" value="Genomic_DNA"/>
</dbReference>
<dbReference type="Proteomes" id="UP000324897">
    <property type="component" value="Chromosome 1"/>
</dbReference>
<gene>
    <name evidence="1" type="ORF">EJB05_23490</name>
</gene>
<organism evidence="1 2">
    <name type="scientific">Eragrostis curvula</name>
    <name type="common">weeping love grass</name>
    <dbReference type="NCBI Taxonomy" id="38414"/>
    <lineage>
        <taxon>Eukaryota</taxon>
        <taxon>Viridiplantae</taxon>
        <taxon>Streptophyta</taxon>
        <taxon>Embryophyta</taxon>
        <taxon>Tracheophyta</taxon>
        <taxon>Spermatophyta</taxon>
        <taxon>Magnoliopsida</taxon>
        <taxon>Liliopsida</taxon>
        <taxon>Poales</taxon>
        <taxon>Poaceae</taxon>
        <taxon>PACMAD clade</taxon>
        <taxon>Chloridoideae</taxon>
        <taxon>Eragrostideae</taxon>
        <taxon>Eragrostidinae</taxon>
        <taxon>Eragrostis</taxon>
    </lineage>
</organism>
<dbReference type="Gramene" id="TVU31789">
    <property type="protein sequence ID" value="TVU31789"/>
    <property type="gene ID" value="EJB05_23490"/>
</dbReference>
<evidence type="ECO:0000313" key="1">
    <source>
        <dbReference type="EMBL" id="TVU31789.1"/>
    </source>
</evidence>
<dbReference type="PANTHER" id="PTHR47703">
    <property type="entry name" value="D-AMINOACID AMINOTRANSFERASE-LIKE PLP-DEPENDENT ENZYMES SUPERFAMILY PROTEIN"/>
    <property type="match status" value="1"/>
</dbReference>
<accession>A0A5J9V6N1</accession>
<dbReference type="AlphaFoldDB" id="A0A5J9V6N1"/>
<sequence length="86" mass="9463">MAWTPLYTQRKSVYVAGVRRGWARIVVVGKGRDAAAAKYAPWTRMRKITEKMRPSGVTKLLLTNDGDHILQGPRVAPRSGDSGGEP</sequence>
<proteinExistence type="predicted"/>
<evidence type="ECO:0000313" key="2">
    <source>
        <dbReference type="Proteomes" id="UP000324897"/>
    </source>
</evidence>
<feature type="non-terminal residue" evidence="1">
    <location>
        <position position="1"/>
    </location>
</feature>
<name>A0A5J9V6N1_9POAL</name>
<protein>
    <submittedName>
        <fullName evidence="1">Uncharacterized protein</fullName>
    </submittedName>
</protein>
<reference evidence="1 2" key="1">
    <citation type="journal article" date="2019" name="Sci. Rep.">
        <title>A high-quality genome of Eragrostis curvula grass provides insights into Poaceae evolution and supports new strategies to enhance forage quality.</title>
        <authorList>
            <person name="Carballo J."/>
            <person name="Santos B.A.C.M."/>
            <person name="Zappacosta D."/>
            <person name="Garbus I."/>
            <person name="Selva J.P."/>
            <person name="Gallo C.A."/>
            <person name="Diaz A."/>
            <person name="Albertini E."/>
            <person name="Caccamo M."/>
            <person name="Echenique V."/>
        </authorList>
    </citation>
    <scope>NUCLEOTIDE SEQUENCE [LARGE SCALE GENOMIC DNA]</scope>
    <source>
        <strain evidence="2">cv. Victoria</strain>
        <tissue evidence="1">Leaf</tissue>
    </source>
</reference>
<dbReference type="OrthoDB" id="59470at2759"/>